<feature type="transmembrane region" description="Helical" evidence="6">
    <location>
        <begin position="105"/>
        <end position="130"/>
    </location>
</feature>
<keyword evidence="4 6" id="KW-0472">Membrane</keyword>
<dbReference type="PANTHER" id="PTHR43229:SF2">
    <property type="entry name" value="NODULATION PROTEIN J"/>
    <property type="match status" value="1"/>
</dbReference>
<feature type="transmembrane region" description="Helical" evidence="6">
    <location>
        <begin position="175"/>
        <end position="193"/>
    </location>
</feature>
<keyword evidence="9" id="KW-1185">Reference proteome</keyword>
<evidence type="ECO:0000256" key="6">
    <source>
        <dbReference type="RuleBase" id="RU361157"/>
    </source>
</evidence>
<dbReference type="PROSITE" id="PS51012">
    <property type="entry name" value="ABC_TM2"/>
    <property type="match status" value="1"/>
</dbReference>
<comment type="similarity">
    <text evidence="6">Belongs to the ABC-2 integral membrane protein family.</text>
</comment>
<evidence type="ECO:0000256" key="2">
    <source>
        <dbReference type="ARBA" id="ARBA00022692"/>
    </source>
</evidence>
<evidence type="ECO:0000256" key="1">
    <source>
        <dbReference type="ARBA" id="ARBA00004141"/>
    </source>
</evidence>
<dbReference type="PANTHER" id="PTHR43229">
    <property type="entry name" value="NODULATION PROTEIN J"/>
    <property type="match status" value="1"/>
</dbReference>
<feature type="transmembrane region" description="Helical" evidence="6">
    <location>
        <begin position="26"/>
        <end position="50"/>
    </location>
</feature>
<evidence type="ECO:0000256" key="4">
    <source>
        <dbReference type="ARBA" id="ARBA00023136"/>
    </source>
</evidence>
<dbReference type="Pfam" id="PF01061">
    <property type="entry name" value="ABC2_membrane"/>
    <property type="match status" value="1"/>
</dbReference>
<keyword evidence="3 6" id="KW-1133">Transmembrane helix</keyword>
<feature type="transmembrane region" description="Helical" evidence="6">
    <location>
        <begin position="229"/>
        <end position="247"/>
    </location>
</feature>
<keyword evidence="6" id="KW-1003">Cell membrane</keyword>
<name>A0ABX2F0W9_9PSEU</name>
<comment type="subcellular location">
    <subcellularLocation>
        <location evidence="6">Cell membrane</location>
        <topology evidence="6">Multi-pass membrane protein</topology>
    </subcellularLocation>
    <subcellularLocation>
        <location evidence="1">Membrane</location>
        <topology evidence="1">Multi-pass membrane protein</topology>
    </subcellularLocation>
</comment>
<evidence type="ECO:0000256" key="5">
    <source>
        <dbReference type="ARBA" id="ARBA00023251"/>
    </source>
</evidence>
<reference evidence="8 9" key="1">
    <citation type="submission" date="2020-01" db="EMBL/GenBank/DDBJ databases">
        <title>Kibdelosporangium persica a novel Actinomycetes from a hot desert in Iran.</title>
        <authorList>
            <person name="Safaei N."/>
            <person name="Zaburannyi N."/>
            <person name="Mueller R."/>
            <person name="Wink J."/>
        </authorList>
    </citation>
    <scope>NUCLEOTIDE SEQUENCE [LARGE SCALE GENOMIC DNA]</scope>
    <source>
        <strain evidence="8 9">4NS15</strain>
    </source>
</reference>
<comment type="caution">
    <text evidence="8">The sequence shown here is derived from an EMBL/GenBank/DDBJ whole genome shotgun (WGS) entry which is preliminary data.</text>
</comment>
<feature type="transmembrane region" description="Helical" evidence="6">
    <location>
        <begin position="142"/>
        <end position="163"/>
    </location>
</feature>
<keyword evidence="5" id="KW-0046">Antibiotic resistance</keyword>
<feature type="transmembrane region" description="Helical" evidence="6">
    <location>
        <begin position="62"/>
        <end position="84"/>
    </location>
</feature>
<sequence length="257" mass="27462">MSTLSLAVRDSATMLRRDFTHSKRNLMMTISGIATPVFMMLLFVGVFGGAIGPSSASSYIDYLTPGIVIMTAGTGSAATAVKVCQDMAEGIIARFRTLDITRASVLTGQVIGSVIRTLVSVTLVIGLAVLLGFRPRAGFGDWLLVLGVFVLLTFAITWLAVAFGLKATTPAGANSLSLILQFLPFISSAFVTTESMTGPVRWFAENQPYTPVIETIRGLLMGTPIGNSAVIAVSWCVVLSVVGYVWAKRQYNRTPVR</sequence>
<keyword evidence="6" id="KW-0813">Transport</keyword>
<dbReference type="InterPro" id="IPR013525">
    <property type="entry name" value="ABC2_TM"/>
</dbReference>
<dbReference type="InterPro" id="IPR000412">
    <property type="entry name" value="ABC_2_transport"/>
</dbReference>
<dbReference type="EMBL" id="JAAATY010000004">
    <property type="protein sequence ID" value="NRN64867.1"/>
    <property type="molecule type" value="Genomic_DNA"/>
</dbReference>
<protein>
    <recommendedName>
        <fullName evidence="6">Transport permease protein</fullName>
    </recommendedName>
</protein>
<keyword evidence="2 6" id="KW-0812">Transmembrane</keyword>
<organism evidence="8 9">
    <name type="scientific">Kibdelosporangium persicum</name>
    <dbReference type="NCBI Taxonomy" id="2698649"/>
    <lineage>
        <taxon>Bacteria</taxon>
        <taxon>Bacillati</taxon>
        <taxon>Actinomycetota</taxon>
        <taxon>Actinomycetes</taxon>
        <taxon>Pseudonocardiales</taxon>
        <taxon>Pseudonocardiaceae</taxon>
        <taxon>Kibdelosporangium</taxon>
    </lineage>
</organism>
<evidence type="ECO:0000313" key="9">
    <source>
        <dbReference type="Proteomes" id="UP000763557"/>
    </source>
</evidence>
<evidence type="ECO:0000313" key="8">
    <source>
        <dbReference type="EMBL" id="NRN64867.1"/>
    </source>
</evidence>
<dbReference type="InterPro" id="IPR047817">
    <property type="entry name" value="ABC2_TM_bact-type"/>
</dbReference>
<evidence type="ECO:0000256" key="3">
    <source>
        <dbReference type="ARBA" id="ARBA00022989"/>
    </source>
</evidence>
<dbReference type="InterPro" id="IPR051784">
    <property type="entry name" value="Nod_factor_ABC_transporter"/>
</dbReference>
<evidence type="ECO:0000259" key="7">
    <source>
        <dbReference type="PROSITE" id="PS51012"/>
    </source>
</evidence>
<dbReference type="PIRSF" id="PIRSF006648">
    <property type="entry name" value="DrrB"/>
    <property type="match status" value="1"/>
</dbReference>
<feature type="domain" description="ABC transmembrane type-2" evidence="7">
    <location>
        <begin position="27"/>
        <end position="254"/>
    </location>
</feature>
<accession>A0ABX2F0W9</accession>
<dbReference type="Proteomes" id="UP000763557">
    <property type="component" value="Unassembled WGS sequence"/>
</dbReference>
<proteinExistence type="inferred from homology"/>
<gene>
    <name evidence="8" type="ORF">GC106_20730</name>
</gene>
<dbReference type="RefSeq" id="WP_173127746.1">
    <property type="nucleotide sequence ID" value="NZ_CBCSGW010000006.1"/>
</dbReference>